<gene>
    <name evidence="6" type="ORF">KQI89_08985</name>
</gene>
<dbReference type="PROSITE" id="PS50045">
    <property type="entry name" value="SIGMA54_INTERACT_4"/>
    <property type="match status" value="1"/>
</dbReference>
<dbReference type="InterPro" id="IPR033887">
    <property type="entry name" value="PTS_IIA_man"/>
</dbReference>
<feature type="domain" description="PRD" evidence="5">
    <location>
        <begin position="445"/>
        <end position="550"/>
    </location>
</feature>
<dbReference type="PROSITE" id="PS51372">
    <property type="entry name" value="PRD_2"/>
    <property type="match status" value="2"/>
</dbReference>
<reference evidence="6 7" key="1">
    <citation type="submission" date="2021-06" db="EMBL/GenBank/DDBJ databases">
        <authorList>
            <person name="Sun Q."/>
            <person name="Li D."/>
        </authorList>
    </citation>
    <scope>NUCLEOTIDE SEQUENCE [LARGE SCALE GENOMIC DNA]</scope>
    <source>
        <strain evidence="6 7">MSJ-4</strain>
    </source>
</reference>
<feature type="domain" description="PTS EIIA type-4" evidence="4">
    <location>
        <begin position="554"/>
        <end position="677"/>
    </location>
</feature>
<dbReference type="PANTHER" id="PTHR32071">
    <property type="entry name" value="TRANSCRIPTIONAL REGULATORY PROTEIN"/>
    <property type="match status" value="1"/>
</dbReference>
<organism evidence="6 7">
    <name type="scientific">Clostridium simiarum</name>
    <dbReference type="NCBI Taxonomy" id="2841506"/>
    <lineage>
        <taxon>Bacteria</taxon>
        <taxon>Bacillati</taxon>
        <taxon>Bacillota</taxon>
        <taxon>Clostridia</taxon>
        <taxon>Eubacteriales</taxon>
        <taxon>Clostridiaceae</taxon>
        <taxon>Clostridium</taxon>
    </lineage>
</organism>
<dbReference type="PROSITE" id="PS00676">
    <property type="entry name" value="SIGMA54_INTERACT_2"/>
    <property type="match status" value="1"/>
</dbReference>
<dbReference type="PANTHER" id="PTHR32071:SF38">
    <property type="entry name" value="PSP OPERON TRANSCRIPTIONAL ACTIVATOR"/>
    <property type="match status" value="1"/>
</dbReference>
<dbReference type="EMBL" id="JAHLQL010000002">
    <property type="protein sequence ID" value="MBU5591900.1"/>
    <property type="molecule type" value="Genomic_DNA"/>
</dbReference>
<evidence type="ECO:0000256" key="1">
    <source>
        <dbReference type="ARBA" id="ARBA00022741"/>
    </source>
</evidence>
<dbReference type="Proteomes" id="UP000736583">
    <property type="component" value="Unassembled WGS sequence"/>
</dbReference>
<proteinExistence type="predicted"/>
<feature type="domain" description="PRD" evidence="5">
    <location>
        <begin position="800"/>
        <end position="902"/>
    </location>
</feature>
<name>A0ABS6F088_9CLOT</name>
<evidence type="ECO:0000313" key="7">
    <source>
        <dbReference type="Proteomes" id="UP000736583"/>
    </source>
</evidence>
<keyword evidence="1" id="KW-0547">Nucleotide-binding</keyword>
<dbReference type="InterPro" id="IPR011608">
    <property type="entry name" value="PRD"/>
</dbReference>
<dbReference type="Pfam" id="PF03610">
    <property type="entry name" value="EIIA-man"/>
    <property type="match status" value="1"/>
</dbReference>
<dbReference type="CDD" id="cd00009">
    <property type="entry name" value="AAA"/>
    <property type="match status" value="1"/>
</dbReference>
<protein>
    <submittedName>
        <fullName evidence="6">Sigma 54-interacting transcriptional regulator</fullName>
    </submittedName>
</protein>
<dbReference type="InterPro" id="IPR004701">
    <property type="entry name" value="PTS_EIIA_man-typ"/>
</dbReference>
<evidence type="ECO:0000259" key="3">
    <source>
        <dbReference type="PROSITE" id="PS50045"/>
    </source>
</evidence>
<dbReference type="InterPro" id="IPR003593">
    <property type="entry name" value="AAA+_ATPase"/>
</dbReference>
<keyword evidence="7" id="KW-1185">Reference proteome</keyword>
<dbReference type="SMART" id="SM00382">
    <property type="entry name" value="AAA"/>
    <property type="match status" value="1"/>
</dbReference>
<sequence length="902" mass="102645">MKKIDKVYRLLQDLESQGKENISAEELMQHLNLDRTSISRYLNELFRKGKVIKINSRPVLYSLAKEEASSEKIDIKAGSLDKLIGADFSLKISIQQAKAAILYPPTGLHTLILGETGVGKSMFAELMYEFSKECNILKKNAPFIRFNCADYADNPQLLISQIFGVKKGAYTGADHDKEGLLTKANKGILFLDEVHRLPPQGQEMLFTFIDKGSFRPLGETENIVKVQVQIIAATTEYSKSTLLKTFLRRIPMVIELPPLRERSLVERYYLLVDFIKAESKRLNKSIYIDKSALTSYLLYDCPNNIGQLKSNIQLASAKAFLKYKTNNIGHILIDQEDLEQEVKKGLMKIQDYRKEINEIFKNKGDILRFNYSEEGIINNEIISLENNESSEIFYDVIEKKLSLLKSQGLSEKEINQILNIDIESYFSKYMNKLPEKLPKDQLYKFVTMEIGDTVEEILNVAKERLNKSFDEKVYIGLAIHLQGSIERIKNGNKIYNPKLNFIRIHYSSEFLVAMELAKIIDSKFNIEIPLDEIGYLAMFLASDLYESKIKKESKVGILVIMHGDSTASSMVRVANSLIGEVYTEALDMPLTMKAEKMYDAAKNKIIEMDKGKGVLLLVDMGSLTNFGEMISEETGISIKTIDMVSTPIVIEACSKALLGRELQSIYKSCLELSRCRIETRGNNYSKKKFLIITACFTGEGASETLKQILIQSLTKSYNIEIIALNILDHNDFLTHVDSLSEKYKIIALVGTVNMFIENIPFIPAPDILSGEGVKKINKLIEVEENYMKIDQSLKNHLNLDNVEDLVEDCRVIIRNTEEILSIIINEEAKTGIILHLAFMIDRIKNKNGTPIKEDINSMRDIYTKEFILIKQTLKPLEEKYDVNINDDELANIVKIIINNNEK</sequence>
<dbReference type="InterPro" id="IPR002078">
    <property type="entry name" value="Sigma_54_int"/>
</dbReference>
<dbReference type="CDD" id="cd00006">
    <property type="entry name" value="PTS_IIA_man"/>
    <property type="match status" value="1"/>
</dbReference>
<feature type="domain" description="Sigma-54 factor interaction" evidence="3">
    <location>
        <begin position="83"/>
        <end position="317"/>
    </location>
</feature>
<dbReference type="Pfam" id="PF00874">
    <property type="entry name" value="PRD"/>
    <property type="match status" value="2"/>
</dbReference>
<comment type="caution">
    <text evidence="6">The sequence shown here is derived from an EMBL/GenBank/DDBJ whole genome shotgun (WGS) entry which is preliminary data.</text>
</comment>
<dbReference type="Pfam" id="PF00158">
    <property type="entry name" value="Sigma54_activat"/>
    <property type="match status" value="1"/>
</dbReference>
<dbReference type="PROSITE" id="PS51096">
    <property type="entry name" value="PTS_EIIA_TYPE_4"/>
    <property type="match status" value="1"/>
</dbReference>
<evidence type="ECO:0000259" key="4">
    <source>
        <dbReference type="PROSITE" id="PS51096"/>
    </source>
</evidence>
<evidence type="ECO:0000313" key="6">
    <source>
        <dbReference type="EMBL" id="MBU5591900.1"/>
    </source>
</evidence>
<keyword evidence="2" id="KW-0067">ATP-binding</keyword>
<evidence type="ECO:0000256" key="2">
    <source>
        <dbReference type="ARBA" id="ARBA00022840"/>
    </source>
</evidence>
<accession>A0ABS6F088</accession>
<dbReference type="InterPro" id="IPR025943">
    <property type="entry name" value="Sigma_54_int_dom_ATP-bd_2"/>
</dbReference>
<dbReference type="RefSeq" id="WP_216456823.1">
    <property type="nucleotide sequence ID" value="NZ_JAHLQL010000002.1"/>
</dbReference>
<evidence type="ECO:0000259" key="5">
    <source>
        <dbReference type="PROSITE" id="PS51372"/>
    </source>
</evidence>